<comment type="caution">
    <text evidence="1">The sequence shown here is derived from an EMBL/GenBank/DDBJ whole genome shotgun (WGS) entry which is preliminary data.</text>
</comment>
<proteinExistence type="predicted"/>
<name>A0ACC2WGF9_9TREE</name>
<keyword evidence="2" id="KW-1185">Reference proteome</keyword>
<organism evidence="1 2">
    <name type="scientific">Naganishia cerealis</name>
    <dbReference type="NCBI Taxonomy" id="610337"/>
    <lineage>
        <taxon>Eukaryota</taxon>
        <taxon>Fungi</taxon>
        <taxon>Dikarya</taxon>
        <taxon>Basidiomycota</taxon>
        <taxon>Agaricomycotina</taxon>
        <taxon>Tremellomycetes</taxon>
        <taxon>Filobasidiales</taxon>
        <taxon>Filobasidiaceae</taxon>
        <taxon>Naganishia</taxon>
    </lineage>
</organism>
<dbReference type="EMBL" id="JASBWR010000010">
    <property type="protein sequence ID" value="KAJ9110859.1"/>
    <property type="molecule type" value="Genomic_DNA"/>
</dbReference>
<evidence type="ECO:0000313" key="1">
    <source>
        <dbReference type="EMBL" id="KAJ9110859.1"/>
    </source>
</evidence>
<protein>
    <submittedName>
        <fullName evidence="1">Uncharacterized protein</fullName>
    </submittedName>
</protein>
<evidence type="ECO:0000313" key="2">
    <source>
        <dbReference type="Proteomes" id="UP001241377"/>
    </source>
</evidence>
<dbReference type="Proteomes" id="UP001241377">
    <property type="component" value="Unassembled WGS sequence"/>
</dbReference>
<gene>
    <name evidence="1" type="ORF">QFC19_001368</name>
</gene>
<reference evidence="1" key="1">
    <citation type="submission" date="2023-04" db="EMBL/GenBank/DDBJ databases">
        <title>Draft Genome sequencing of Naganishia species isolated from polar environments using Oxford Nanopore Technology.</title>
        <authorList>
            <person name="Leo P."/>
            <person name="Venkateswaran K."/>
        </authorList>
    </citation>
    <scope>NUCLEOTIDE SEQUENCE</scope>
    <source>
        <strain evidence="1">MNA-CCFEE 5261</strain>
    </source>
</reference>
<sequence>MAKKAVIRYRSLKTNLVHLPLSIYAPLVQQQTRPQSLIINLKHVNAAILAKSSGQASTARASQAFLGWSGLASASSLEMYGNAQNGKGSTETIEMDPEVAAQLGWAEGDLVEIGLLPAASKARSVSVTPITADDWEVLELHTNYLENNLLSQMRAATAGTILTGYITDETSPATTSHSAVLITPDTEIFVAPRPRKPRTAEPSVKSDGKVPMKPVVTASIKQATAISHDLTTESTKSSQDLNSGTTLSTSDLKLPNKYIKLRSIPSRIFRRWPDVREQTSQDETRHVAWTSKKTYWAVRHDFEASLEKGKSSRIFENVDELPVEVFRLSETVSDTTESSEAESGKHQEPEKVKAALRPFEGMPDGDVAIWPKIIADDASSSTALGDWEKLGGSGKTVIAKHIAGTLELNRKLPLETRYVDCKQSQSQGSLASFKQMIEGWMEEVKAHQPCLLILDNIEKILPTEVEQADNTRTRTIVEFFVNELAKLRGLQGYVLITASSTNDIHPLLRTKHVFGKTIELKAPSSDMRRQILGKILSARHHADTRALDLTTVAHEAEGYTAADLSDLVENALQQLLLRQLSSGSAASIANEDFEAAIAEYKPRSLREVKLQKSDVQWSDIGGLHETRRVLRETLEWPTKYSAIFAKCPLRLRSGLLLYGYPGCGKTLLASAVAKECGLNFISVKGPELLNKYIGASEKSVRDVFERAVAAKPCVLFFDEFDSIAPKRGHDSTGVTDRVVNQLLTEMDGAEGLDGVYVLAATSRPDLIDAALLRPGRLDKSLLCGMPDEKDRLEVIVSRKISLDSSVNLEEYVDSTQGFSGADLQALIYNAQLEAVHDIVEDDKHDSSNTRGKGESETLGGHFHVWKDGALHGSKAMAASERSVVSKQVDNLIKANVASAEEVEGGNVKPVLARSQASLLIVLGIQWLTRPSVRNVACCEGTSSSAQS</sequence>
<accession>A0ACC2WGF9</accession>